<evidence type="ECO:0000256" key="3">
    <source>
        <dbReference type="ARBA" id="ARBA00023163"/>
    </source>
</evidence>
<name>A0A1D9CT33_9PEZI</name>
<evidence type="ECO:0000256" key="2">
    <source>
        <dbReference type="ARBA" id="ARBA00023125"/>
    </source>
</evidence>
<dbReference type="Pfam" id="PF00505">
    <property type="entry name" value="HMG_box"/>
    <property type="match status" value="1"/>
</dbReference>
<evidence type="ECO:0000313" key="7">
    <source>
        <dbReference type="EMBL" id="AOY41709.1"/>
    </source>
</evidence>
<accession>A0A1D9CT33</accession>
<dbReference type="InterPro" id="IPR036910">
    <property type="entry name" value="HMG_box_dom_sf"/>
</dbReference>
<dbReference type="PROSITE" id="PS50118">
    <property type="entry name" value="HMG_BOX_2"/>
    <property type="match status" value="1"/>
</dbReference>
<keyword evidence="3" id="KW-0804">Transcription</keyword>
<dbReference type="GO" id="GO:0030154">
    <property type="term" value="P:cell differentiation"/>
    <property type="evidence" value="ECO:0007669"/>
    <property type="project" value="TreeGrafter"/>
</dbReference>
<keyword evidence="4" id="KW-0539">Nucleus</keyword>
<dbReference type="SUPFAM" id="SSF47095">
    <property type="entry name" value="HMG-box"/>
    <property type="match status" value="1"/>
</dbReference>
<dbReference type="FunFam" id="1.10.30.10:FF:000041">
    <property type="entry name" value="HMG box family protein"/>
    <property type="match status" value="1"/>
</dbReference>
<dbReference type="InterPro" id="IPR050140">
    <property type="entry name" value="SRY-related_HMG-box_TF-like"/>
</dbReference>
<dbReference type="Gene3D" id="1.10.30.10">
    <property type="entry name" value="High mobility group box domain"/>
    <property type="match status" value="1"/>
</dbReference>
<keyword evidence="1" id="KW-0805">Transcription regulation</keyword>
<feature type="compositionally biased region" description="Basic and acidic residues" evidence="5">
    <location>
        <begin position="147"/>
        <end position="159"/>
    </location>
</feature>
<sequence>MENFLIDPTLMGPAHLETTTLESAGLDPLVYFTVQQQQILQSAWTAATVQISPFSKVAALHANVVLALSDESQKSLQADFTNVIGAPALLVRDSSDLDRFFIGSLQEFSTINQSLITMPGYDHFLLVSTGDASIHSALPSPISVQGHESDDSNKDDVKQKLPRPPNAYILYRKERHHSVKDEFPGICNNEISRILGRRWKEESETVRAFYKEQSESYKQNFMNTHPDYQYRPRNAGAKKKRNRRVQPKESEDTGLRSPVSADGTPKVLFADSSI</sequence>
<dbReference type="SMART" id="SM00398">
    <property type="entry name" value="HMG"/>
    <property type="match status" value="1"/>
</dbReference>
<dbReference type="EMBL" id="KU950299">
    <property type="protein sequence ID" value="AOY41709.1"/>
    <property type="molecule type" value="Genomic_DNA"/>
</dbReference>
<dbReference type="PANTHER" id="PTHR10270:SF161">
    <property type="entry name" value="SEX-DETERMINING REGION Y PROTEIN"/>
    <property type="match status" value="1"/>
</dbReference>
<dbReference type="CDD" id="cd01389">
    <property type="entry name" value="HMG-box_ROX1-like"/>
    <property type="match status" value="1"/>
</dbReference>
<feature type="domain" description="HMG box" evidence="6">
    <location>
        <begin position="161"/>
        <end position="229"/>
    </location>
</feature>
<organism evidence="7">
    <name type="scientific">Huntiella moniliformis</name>
    <dbReference type="NCBI Taxonomy" id="1580861"/>
    <lineage>
        <taxon>Eukaryota</taxon>
        <taxon>Fungi</taxon>
        <taxon>Dikarya</taxon>
        <taxon>Ascomycota</taxon>
        <taxon>Pezizomycotina</taxon>
        <taxon>Sordariomycetes</taxon>
        <taxon>Hypocreomycetidae</taxon>
        <taxon>Microascales</taxon>
        <taxon>Ceratocystidaceae</taxon>
        <taxon>Huntiella</taxon>
    </lineage>
</organism>
<evidence type="ECO:0000256" key="5">
    <source>
        <dbReference type="SAM" id="MobiDB-lite"/>
    </source>
</evidence>
<feature type="DNA-binding region" description="HMG box" evidence="4">
    <location>
        <begin position="161"/>
        <end position="229"/>
    </location>
</feature>
<evidence type="ECO:0000259" key="6">
    <source>
        <dbReference type="PROSITE" id="PS50118"/>
    </source>
</evidence>
<protein>
    <submittedName>
        <fullName evidence="7">MAT121</fullName>
    </submittedName>
</protein>
<evidence type="ECO:0000256" key="4">
    <source>
        <dbReference type="PROSITE-ProRule" id="PRU00267"/>
    </source>
</evidence>
<feature type="region of interest" description="Disordered" evidence="5">
    <location>
        <begin position="138"/>
        <end position="164"/>
    </location>
</feature>
<feature type="region of interest" description="Disordered" evidence="5">
    <location>
        <begin position="221"/>
        <end position="274"/>
    </location>
</feature>
<dbReference type="InterPro" id="IPR009071">
    <property type="entry name" value="HMG_box_dom"/>
</dbReference>
<dbReference type="GO" id="GO:0000978">
    <property type="term" value="F:RNA polymerase II cis-regulatory region sequence-specific DNA binding"/>
    <property type="evidence" value="ECO:0007669"/>
    <property type="project" value="TreeGrafter"/>
</dbReference>
<dbReference type="GO" id="GO:0005634">
    <property type="term" value="C:nucleus"/>
    <property type="evidence" value="ECO:0007669"/>
    <property type="project" value="UniProtKB-UniRule"/>
</dbReference>
<keyword evidence="2 4" id="KW-0238">DNA-binding</keyword>
<dbReference type="AlphaFoldDB" id="A0A1D9CT33"/>
<dbReference type="GO" id="GO:0001228">
    <property type="term" value="F:DNA-binding transcription activator activity, RNA polymerase II-specific"/>
    <property type="evidence" value="ECO:0007669"/>
    <property type="project" value="TreeGrafter"/>
</dbReference>
<dbReference type="PANTHER" id="PTHR10270">
    <property type="entry name" value="SOX TRANSCRIPTION FACTOR"/>
    <property type="match status" value="1"/>
</dbReference>
<feature type="compositionally biased region" description="Basic residues" evidence="5">
    <location>
        <begin position="236"/>
        <end position="245"/>
    </location>
</feature>
<evidence type="ECO:0000256" key="1">
    <source>
        <dbReference type="ARBA" id="ARBA00023015"/>
    </source>
</evidence>
<reference evidence="7" key="1">
    <citation type="journal article" date="2015" name="Fungal Genet. Biol.">
        <title>Unisexual reproduction in Huntiella moniliformis.</title>
        <authorList>
            <person name="Wilson A.M."/>
            <person name="Godlonton T."/>
            <person name="van der Nest M.A."/>
            <person name="Wilken P.M."/>
            <person name="Wingfield M.J."/>
            <person name="Wingfield B.D."/>
        </authorList>
    </citation>
    <scope>NUCLEOTIDE SEQUENCE</scope>
</reference>
<proteinExistence type="predicted"/>
<reference evidence="7" key="2">
    <citation type="submission" date="2016-03" db="EMBL/GenBank/DDBJ databases">
        <authorList>
            <person name="Ploux O."/>
        </authorList>
    </citation>
    <scope>NUCLEOTIDE SEQUENCE</scope>
</reference>